<sequence length="402" mass="46401">MDEPPSPLLKSRIPRKTVIVDHNLFTHDEESRIYDLHCPLRKGIIYYRRDGAIFEHNIHSSGKHEPRIIIPKHPSWHLEKIMFVPINSNQVLLFARYFGKATIRSYIPYLYLSIHEIRSHNRVGPALWSFDGSVYGHFNIYHLELIKFTENPSGITWGERFDDHWKLFDISTSETHASDKFPLIASGRMDFDLKLRRNSLVMLSPDRHILLNVDQDQGRQNETIDIHYSDSGGTNNMNFSFVTRMSIPFPRAPGTSLTSKLAFSADGSKFAMAMACGRVSVWDIQSKVPLKTFMEAPKSDYDRFVPYLQFSSGKLGKEVLVFVERDRFSSLDTIHVIDATSFETEEILLLKREWLEKVGIYIGVQSLFLDPSGGTLYAEINGTLYEWDLQKNKHGPEWWIGE</sequence>
<dbReference type="STRING" id="1095629.A0A0C9WS30"/>
<proteinExistence type="predicted"/>
<protein>
    <recommendedName>
        <fullName evidence="3">DUF2415 domain-containing protein</fullName>
    </recommendedName>
</protein>
<accession>A0A0C9WS30</accession>
<reference evidence="2" key="2">
    <citation type="submission" date="2015-01" db="EMBL/GenBank/DDBJ databases">
        <title>Evolutionary Origins and Diversification of the Mycorrhizal Mutualists.</title>
        <authorList>
            <consortium name="DOE Joint Genome Institute"/>
            <consortium name="Mycorrhizal Genomics Consortium"/>
            <person name="Kohler A."/>
            <person name="Kuo A."/>
            <person name="Nagy L.G."/>
            <person name="Floudas D."/>
            <person name="Copeland A."/>
            <person name="Barry K.W."/>
            <person name="Cichocki N."/>
            <person name="Veneault-Fourrey C."/>
            <person name="LaButti K."/>
            <person name="Lindquist E.A."/>
            <person name="Lipzen A."/>
            <person name="Lundell T."/>
            <person name="Morin E."/>
            <person name="Murat C."/>
            <person name="Riley R."/>
            <person name="Ohm R."/>
            <person name="Sun H."/>
            <person name="Tunlid A."/>
            <person name="Henrissat B."/>
            <person name="Grigoriev I.V."/>
            <person name="Hibbett D.S."/>
            <person name="Martin F."/>
        </authorList>
    </citation>
    <scope>NUCLEOTIDE SEQUENCE [LARGE SCALE GENOMIC DNA]</scope>
    <source>
        <strain evidence="2">LaAM-08-1</strain>
    </source>
</reference>
<reference evidence="1 2" key="1">
    <citation type="submission" date="2014-04" db="EMBL/GenBank/DDBJ databases">
        <authorList>
            <consortium name="DOE Joint Genome Institute"/>
            <person name="Kuo A."/>
            <person name="Kohler A."/>
            <person name="Nagy L.G."/>
            <person name="Floudas D."/>
            <person name="Copeland A."/>
            <person name="Barry K.W."/>
            <person name="Cichocki N."/>
            <person name="Veneault-Fourrey C."/>
            <person name="LaButti K."/>
            <person name="Lindquist E.A."/>
            <person name="Lipzen A."/>
            <person name="Lundell T."/>
            <person name="Morin E."/>
            <person name="Murat C."/>
            <person name="Sun H."/>
            <person name="Tunlid A."/>
            <person name="Henrissat B."/>
            <person name="Grigoriev I.V."/>
            <person name="Hibbett D.S."/>
            <person name="Martin F."/>
            <person name="Nordberg H.P."/>
            <person name="Cantor M.N."/>
            <person name="Hua S.X."/>
        </authorList>
    </citation>
    <scope>NUCLEOTIDE SEQUENCE [LARGE SCALE GENOMIC DNA]</scope>
    <source>
        <strain evidence="1 2">LaAM-08-1</strain>
    </source>
</reference>
<dbReference type="Proteomes" id="UP000054477">
    <property type="component" value="Unassembled WGS sequence"/>
</dbReference>
<dbReference type="Gene3D" id="2.130.10.10">
    <property type="entry name" value="YVTN repeat-like/Quinoprotein amine dehydrogenase"/>
    <property type="match status" value="1"/>
</dbReference>
<evidence type="ECO:0000313" key="1">
    <source>
        <dbReference type="EMBL" id="KIJ90803.1"/>
    </source>
</evidence>
<name>A0A0C9WS30_9AGAR</name>
<organism evidence="1 2">
    <name type="scientific">Laccaria amethystina LaAM-08-1</name>
    <dbReference type="NCBI Taxonomy" id="1095629"/>
    <lineage>
        <taxon>Eukaryota</taxon>
        <taxon>Fungi</taxon>
        <taxon>Dikarya</taxon>
        <taxon>Basidiomycota</taxon>
        <taxon>Agaricomycotina</taxon>
        <taxon>Agaricomycetes</taxon>
        <taxon>Agaricomycetidae</taxon>
        <taxon>Agaricales</taxon>
        <taxon>Agaricineae</taxon>
        <taxon>Hydnangiaceae</taxon>
        <taxon>Laccaria</taxon>
    </lineage>
</organism>
<dbReference type="EMBL" id="KN839107">
    <property type="protein sequence ID" value="KIJ90803.1"/>
    <property type="molecule type" value="Genomic_DNA"/>
</dbReference>
<dbReference type="HOGENOM" id="CLU_031726_0_0_1"/>
<dbReference type="AlphaFoldDB" id="A0A0C9WS30"/>
<evidence type="ECO:0008006" key="3">
    <source>
        <dbReference type="Google" id="ProtNLM"/>
    </source>
</evidence>
<gene>
    <name evidence="1" type="ORF">K443DRAFT_518712</name>
</gene>
<dbReference type="SUPFAM" id="SSF82171">
    <property type="entry name" value="DPP6 N-terminal domain-like"/>
    <property type="match status" value="1"/>
</dbReference>
<evidence type="ECO:0000313" key="2">
    <source>
        <dbReference type="Proteomes" id="UP000054477"/>
    </source>
</evidence>
<keyword evidence="2" id="KW-1185">Reference proteome</keyword>
<dbReference type="InterPro" id="IPR015943">
    <property type="entry name" value="WD40/YVTN_repeat-like_dom_sf"/>
</dbReference>